<reference evidence="2" key="1">
    <citation type="journal article" date="2023" name="Hortic. Res.">
        <title>A chromosome-level phased genome enabling allele-level studies in sweet orange: a case study on citrus Huanglongbing tolerance.</title>
        <authorList>
            <person name="Wu B."/>
            <person name="Yu Q."/>
            <person name="Deng Z."/>
            <person name="Duan Y."/>
            <person name="Luo F."/>
            <person name="Gmitter F. Jr."/>
        </authorList>
    </citation>
    <scope>NUCLEOTIDE SEQUENCE [LARGE SCALE GENOMIC DNA]</scope>
    <source>
        <strain evidence="2">cv. Valencia</strain>
    </source>
</reference>
<proteinExistence type="predicted"/>
<name>A0ACB8KVJ6_CITSI</name>
<comment type="caution">
    <text evidence="1">The sequence shown here is derived from an EMBL/GenBank/DDBJ whole genome shotgun (WGS) entry which is preliminary data.</text>
</comment>
<organism evidence="1 2">
    <name type="scientific">Citrus sinensis</name>
    <name type="common">Sweet orange</name>
    <name type="synonym">Citrus aurantium var. sinensis</name>
    <dbReference type="NCBI Taxonomy" id="2711"/>
    <lineage>
        <taxon>Eukaryota</taxon>
        <taxon>Viridiplantae</taxon>
        <taxon>Streptophyta</taxon>
        <taxon>Embryophyta</taxon>
        <taxon>Tracheophyta</taxon>
        <taxon>Spermatophyta</taxon>
        <taxon>Magnoliopsida</taxon>
        <taxon>eudicotyledons</taxon>
        <taxon>Gunneridae</taxon>
        <taxon>Pentapetalae</taxon>
        <taxon>rosids</taxon>
        <taxon>malvids</taxon>
        <taxon>Sapindales</taxon>
        <taxon>Rutaceae</taxon>
        <taxon>Aurantioideae</taxon>
        <taxon>Citrus</taxon>
    </lineage>
</organism>
<sequence length="443" mass="48269">MRNGFSTSAGRFREVAGSDLTSASGFTLETSIQPSRFRLTESARDDVVYQLLDLLRSTLFISESAIQLILLKLFKIANMALRVTVNFSGYVAQNLAHSAGIRFGFSTTSTRSFHECLFRPRVFCHNKKTDLDPAPNYQPKANYRCNTLAAEIFGDGACNSPILMGLVSLMKSTAGMPGSSATSMGVFGISPFKAASIIPFLQGSKWLPCNEPGTVPESDYVDKGGTTDKIQFSGSENLNGVSLQLKTSGSWLSKLLNVCSDDAKAAFTALTVSLLFKSFLAEPRSIPSASMNPTLDVGDRILAEKVSYFFKRPEVSDIVIFRAPPILQEIGFSSGDVFIKRIVATAGDCVEVHGGKLLVNGVAQDEDFILEPLAYEMDPVVVPEGYVFVLGDNRNNSFDSHNWGPLPIENIVGRSVFRYWPPSRVSNMLDDPYAMKNAAVPIS</sequence>
<evidence type="ECO:0000313" key="1">
    <source>
        <dbReference type="EMBL" id="KAH9758444.1"/>
    </source>
</evidence>
<dbReference type="EMBL" id="CM039174">
    <property type="protein sequence ID" value="KAH9758444.1"/>
    <property type="molecule type" value="Genomic_DNA"/>
</dbReference>
<keyword evidence="2" id="KW-1185">Reference proteome</keyword>
<evidence type="ECO:0000313" key="2">
    <source>
        <dbReference type="Proteomes" id="UP000829398"/>
    </source>
</evidence>
<protein>
    <submittedName>
        <fullName evidence="1">Thylakoidal processing peptidase 2</fullName>
    </submittedName>
</protein>
<gene>
    <name evidence="1" type="ORF">KPL71_016696</name>
</gene>
<accession>A0ACB8KVJ6</accession>
<dbReference type="Proteomes" id="UP000829398">
    <property type="component" value="Chromosome 5"/>
</dbReference>